<reference evidence="7" key="1">
    <citation type="submission" date="2011-02" db="EMBL/GenBank/DDBJ databases">
        <title>The complete genome of Planctomyces brasiliensis DSM 5305.</title>
        <authorList>
            <person name="Lucas S."/>
            <person name="Copeland A."/>
            <person name="Lapidus A."/>
            <person name="Bruce D."/>
            <person name="Goodwin L."/>
            <person name="Pitluck S."/>
            <person name="Kyrpides N."/>
            <person name="Mavromatis K."/>
            <person name="Pagani I."/>
            <person name="Ivanova N."/>
            <person name="Ovchinnikova G."/>
            <person name="Lu M."/>
            <person name="Detter J.C."/>
            <person name="Han C."/>
            <person name="Land M."/>
            <person name="Hauser L."/>
            <person name="Markowitz V."/>
            <person name="Cheng J.-F."/>
            <person name="Hugenholtz P."/>
            <person name="Woyke T."/>
            <person name="Wu D."/>
            <person name="Tindall B."/>
            <person name="Pomrenke H.G."/>
            <person name="Brambilla E."/>
            <person name="Klenk H.-P."/>
            <person name="Eisen J.A."/>
        </authorList>
    </citation>
    <scope>NUCLEOTIDE SEQUENCE [LARGE SCALE GENOMIC DNA]</scope>
    <source>
        <strain evidence="7">ATCC 49424 / DSM 5305 / JCM 21570 / NBRC 103401 / IFAM 1448</strain>
    </source>
</reference>
<dbReference type="AlphaFoldDB" id="F0SN92"/>
<dbReference type="InterPro" id="IPR042175">
    <property type="entry name" value="Cell/Rod_MreC_2"/>
</dbReference>
<dbReference type="GO" id="GO:0005886">
    <property type="term" value="C:plasma membrane"/>
    <property type="evidence" value="ECO:0007669"/>
    <property type="project" value="TreeGrafter"/>
</dbReference>
<dbReference type="InterPro" id="IPR055342">
    <property type="entry name" value="MreC_beta-barrel_core"/>
</dbReference>
<keyword evidence="7" id="KW-1185">Reference proteome</keyword>
<evidence type="ECO:0000313" key="6">
    <source>
        <dbReference type="EMBL" id="ADY62135.1"/>
    </source>
</evidence>
<protein>
    <recommendedName>
        <fullName evidence="2">Cell shape-determining protein MreC</fullName>
    </recommendedName>
    <alternativeName>
        <fullName evidence="4">Cell shape protein MreC</fullName>
    </alternativeName>
</protein>
<dbReference type="RefSeq" id="WP_013630839.1">
    <property type="nucleotide sequence ID" value="NC_015174.1"/>
</dbReference>
<dbReference type="PANTHER" id="PTHR34138">
    <property type="entry name" value="CELL SHAPE-DETERMINING PROTEIN MREC"/>
    <property type="match status" value="1"/>
</dbReference>
<dbReference type="EMBL" id="CP002546">
    <property type="protein sequence ID" value="ADY62135.1"/>
    <property type="molecule type" value="Genomic_DNA"/>
</dbReference>
<dbReference type="Gene3D" id="2.40.10.350">
    <property type="entry name" value="Rod shape-determining protein MreC, domain 2"/>
    <property type="match status" value="1"/>
</dbReference>
<comment type="similarity">
    <text evidence="1">Belongs to the MreC family.</text>
</comment>
<dbReference type="KEGG" id="pbs:Plabr_4564"/>
<dbReference type="HOGENOM" id="CLU_891054_0_0_0"/>
<dbReference type="PANTHER" id="PTHR34138:SF1">
    <property type="entry name" value="CELL SHAPE-DETERMINING PROTEIN MREC"/>
    <property type="match status" value="1"/>
</dbReference>
<evidence type="ECO:0000313" key="7">
    <source>
        <dbReference type="Proteomes" id="UP000006860"/>
    </source>
</evidence>
<evidence type="ECO:0000256" key="1">
    <source>
        <dbReference type="ARBA" id="ARBA00009369"/>
    </source>
</evidence>
<feature type="domain" description="Rod shape-determining protein MreC beta-barrel core" evidence="5">
    <location>
        <begin position="151"/>
        <end position="290"/>
    </location>
</feature>
<dbReference type="Proteomes" id="UP000006860">
    <property type="component" value="Chromosome"/>
</dbReference>
<gene>
    <name evidence="6" type="ordered locus">Plabr_4564</name>
</gene>
<dbReference type="eggNOG" id="COG1792">
    <property type="taxonomic scope" value="Bacteria"/>
</dbReference>
<dbReference type="STRING" id="756272.Plabr_4564"/>
<dbReference type="GO" id="GO:0008360">
    <property type="term" value="P:regulation of cell shape"/>
    <property type="evidence" value="ECO:0007669"/>
    <property type="project" value="UniProtKB-KW"/>
</dbReference>
<dbReference type="OrthoDB" id="282005at2"/>
<evidence type="ECO:0000256" key="2">
    <source>
        <dbReference type="ARBA" id="ARBA00013855"/>
    </source>
</evidence>
<dbReference type="PROSITE" id="PS51257">
    <property type="entry name" value="PROKAR_LIPOPROTEIN"/>
    <property type="match status" value="1"/>
</dbReference>
<evidence type="ECO:0000256" key="3">
    <source>
        <dbReference type="ARBA" id="ARBA00022960"/>
    </source>
</evidence>
<organism evidence="6 7">
    <name type="scientific">Rubinisphaera brasiliensis (strain ATCC 49424 / DSM 5305 / JCM 21570 / IAM 15109 / NBRC 103401 / IFAM 1448)</name>
    <name type="common">Planctomyces brasiliensis</name>
    <dbReference type="NCBI Taxonomy" id="756272"/>
    <lineage>
        <taxon>Bacteria</taxon>
        <taxon>Pseudomonadati</taxon>
        <taxon>Planctomycetota</taxon>
        <taxon>Planctomycetia</taxon>
        <taxon>Planctomycetales</taxon>
        <taxon>Planctomycetaceae</taxon>
        <taxon>Rubinisphaera</taxon>
    </lineage>
</organism>
<dbReference type="Pfam" id="PF04085">
    <property type="entry name" value="MreC"/>
    <property type="match status" value="1"/>
</dbReference>
<dbReference type="InterPro" id="IPR007221">
    <property type="entry name" value="MreC"/>
</dbReference>
<evidence type="ECO:0000259" key="5">
    <source>
        <dbReference type="Pfam" id="PF04085"/>
    </source>
</evidence>
<dbReference type="InterPro" id="IPR042177">
    <property type="entry name" value="Cell/Rod_1"/>
</dbReference>
<evidence type="ECO:0000256" key="4">
    <source>
        <dbReference type="ARBA" id="ARBA00032089"/>
    </source>
</evidence>
<proteinExistence type="inferred from homology"/>
<keyword evidence="3" id="KW-0133">Cell shape</keyword>
<accession>F0SN92</accession>
<sequence length="312" mass="34924">MRQRPQTAANFLLLLWMGLGCAAMLFPAEMQATWKTGLRDAVAPTLAALHQLPLPEITSRDSSSSAAVEKDSDEQTAELKRQLALLHSDLQQLRSQQNNQGLTERLFHPQLVQAARLLPDQQERWREAGWLNVGNEKVREKDWVLKSDRPLVDVGTDQKVNVDQLLLTNRQIVGQIDQVGRWSSTYRPLTDEQFRCPATILNRETGQRYDDLAGSLHGQGEPECSLEYIANTIPVSVGDLVVLADPDRRFPAPLLLGEVKTATVAQNNPFWEIMVAPVTADETLREVSVITERLNPVRLAVPVNETEKGARK</sequence>
<dbReference type="Gene3D" id="2.40.10.340">
    <property type="entry name" value="Rod shape-determining protein MreC, domain 1"/>
    <property type="match status" value="1"/>
</dbReference>
<name>F0SN92_RUBBR</name>